<evidence type="ECO:0000256" key="7">
    <source>
        <dbReference type="ARBA" id="ARBA00022840"/>
    </source>
</evidence>
<dbReference type="Gene3D" id="3.30.450.40">
    <property type="match status" value="1"/>
</dbReference>
<dbReference type="InterPro" id="IPR003018">
    <property type="entry name" value="GAF"/>
</dbReference>
<dbReference type="SUPFAM" id="SSF55874">
    <property type="entry name" value="ATPase domain of HSP90 chaperone/DNA topoisomerase II/histidine kinase"/>
    <property type="match status" value="1"/>
</dbReference>
<gene>
    <name evidence="10" type="ORF">UY19_C0019G0016</name>
</gene>
<keyword evidence="7" id="KW-0067">ATP-binding</keyword>
<feature type="domain" description="Histidine kinase" evidence="9">
    <location>
        <begin position="189"/>
        <end position="397"/>
    </location>
</feature>
<dbReference type="SUPFAM" id="SSF55781">
    <property type="entry name" value="GAF domain-like"/>
    <property type="match status" value="1"/>
</dbReference>
<dbReference type="EMBL" id="LCPB01000019">
    <property type="protein sequence ID" value="KKU89099.1"/>
    <property type="molecule type" value="Genomic_DNA"/>
</dbReference>
<comment type="caution">
    <text evidence="10">The sequence shown here is derived from an EMBL/GenBank/DDBJ whole genome shotgun (WGS) entry which is preliminary data.</text>
</comment>
<dbReference type="PRINTS" id="PR00344">
    <property type="entry name" value="BCTRLSENSOR"/>
</dbReference>
<keyword evidence="5" id="KW-0547">Nucleotide-binding</keyword>
<name>A0A0G1U4Y2_9BACT</name>
<keyword evidence="4" id="KW-0808">Transferase</keyword>
<dbReference type="GO" id="GO:0005524">
    <property type="term" value="F:ATP binding"/>
    <property type="evidence" value="ECO:0007669"/>
    <property type="project" value="UniProtKB-KW"/>
</dbReference>
<proteinExistence type="predicted"/>
<dbReference type="PANTHER" id="PTHR43065">
    <property type="entry name" value="SENSOR HISTIDINE KINASE"/>
    <property type="match status" value="1"/>
</dbReference>
<evidence type="ECO:0000259" key="9">
    <source>
        <dbReference type="PROSITE" id="PS50109"/>
    </source>
</evidence>
<evidence type="ECO:0000256" key="8">
    <source>
        <dbReference type="ARBA" id="ARBA00023012"/>
    </source>
</evidence>
<dbReference type="PROSITE" id="PS50109">
    <property type="entry name" value="HIS_KIN"/>
    <property type="match status" value="1"/>
</dbReference>
<evidence type="ECO:0000313" key="10">
    <source>
        <dbReference type="EMBL" id="KKU89099.1"/>
    </source>
</evidence>
<reference evidence="10 11" key="1">
    <citation type="journal article" date="2015" name="Nature">
        <title>rRNA introns, odd ribosomes, and small enigmatic genomes across a large radiation of phyla.</title>
        <authorList>
            <person name="Brown C.T."/>
            <person name="Hug L.A."/>
            <person name="Thomas B.C."/>
            <person name="Sharon I."/>
            <person name="Castelle C.J."/>
            <person name="Singh A."/>
            <person name="Wilkins M.J."/>
            <person name="Williams K.H."/>
            <person name="Banfield J.F."/>
        </authorList>
    </citation>
    <scope>NUCLEOTIDE SEQUENCE [LARGE SCALE GENOMIC DNA]</scope>
</reference>
<accession>A0A0G1U4Y2</accession>
<evidence type="ECO:0000313" key="11">
    <source>
        <dbReference type="Proteomes" id="UP000033882"/>
    </source>
</evidence>
<dbReference type="GO" id="GO:0000155">
    <property type="term" value="F:phosphorelay sensor kinase activity"/>
    <property type="evidence" value="ECO:0007669"/>
    <property type="project" value="InterPro"/>
</dbReference>
<dbReference type="EC" id="2.7.13.3" evidence="2"/>
<dbReference type="InterPro" id="IPR036890">
    <property type="entry name" value="HATPase_C_sf"/>
</dbReference>
<dbReference type="InterPro" id="IPR036097">
    <property type="entry name" value="HisK_dim/P_sf"/>
</dbReference>
<dbReference type="Gene3D" id="3.30.565.10">
    <property type="entry name" value="Histidine kinase-like ATPase, C-terminal domain"/>
    <property type="match status" value="1"/>
</dbReference>
<keyword evidence="8" id="KW-0902">Two-component regulatory system</keyword>
<dbReference type="Pfam" id="PF01590">
    <property type="entry name" value="GAF"/>
    <property type="match status" value="1"/>
</dbReference>
<dbReference type="Proteomes" id="UP000033882">
    <property type="component" value="Unassembled WGS sequence"/>
</dbReference>
<evidence type="ECO:0000256" key="5">
    <source>
        <dbReference type="ARBA" id="ARBA00022741"/>
    </source>
</evidence>
<dbReference type="AlphaFoldDB" id="A0A0G1U4Y2"/>
<comment type="catalytic activity">
    <reaction evidence="1">
        <text>ATP + protein L-histidine = ADP + protein N-phospho-L-histidine.</text>
        <dbReference type="EC" id="2.7.13.3"/>
    </reaction>
</comment>
<dbReference type="InterPro" id="IPR003594">
    <property type="entry name" value="HATPase_dom"/>
</dbReference>
<dbReference type="InterPro" id="IPR004358">
    <property type="entry name" value="Sig_transdc_His_kin-like_C"/>
</dbReference>
<sequence length="397" mass="43651">MEDSSGILRDIVGISEQLIGSREYKKTLGIIVDSLARLTGADRACIMLENMSGKFVIKAGYPIGEHGVNMVVTPEIGEEFLRAIIADGEILIIDDPEQDPRTSYMRDLAHNYGLAKVVFVPIVYHGESLGVLTLDLCQGKDESALELAHVRLLANLAAAAIGSEYERRRAKEKVRRMERMNAIGEESSRISHIFKNSLQMIGGFARRASRKIEERKNCFDRDVADALDTSIQEIARLERVVNGILRFSNPGVLHPEPVMINAFIKETITQAAGDMPVEFAFDEMLDVFTISIDVDLMAHAIKDVVINASQATGTGRLWVRTRFAAKRGSVIIEIANDGEKIEIGLVDDIFSPFVTTKSLGTGLGLANVKSIMAAHGGDVCLLRSTDEETVFEFSLLL</sequence>
<evidence type="ECO:0000256" key="3">
    <source>
        <dbReference type="ARBA" id="ARBA00022553"/>
    </source>
</evidence>
<evidence type="ECO:0000256" key="6">
    <source>
        <dbReference type="ARBA" id="ARBA00022777"/>
    </source>
</evidence>
<evidence type="ECO:0000256" key="2">
    <source>
        <dbReference type="ARBA" id="ARBA00012438"/>
    </source>
</evidence>
<dbReference type="InterPro" id="IPR029016">
    <property type="entry name" value="GAF-like_dom_sf"/>
</dbReference>
<keyword evidence="3" id="KW-0597">Phosphoprotein</keyword>
<evidence type="ECO:0000256" key="1">
    <source>
        <dbReference type="ARBA" id="ARBA00000085"/>
    </source>
</evidence>
<dbReference type="SMART" id="SM00065">
    <property type="entry name" value="GAF"/>
    <property type="match status" value="1"/>
</dbReference>
<organism evidence="10 11">
    <name type="scientific">Candidatus Wolfebacteria bacterium GW2011_GWA2_47_9b</name>
    <dbReference type="NCBI Taxonomy" id="1619005"/>
    <lineage>
        <taxon>Bacteria</taxon>
        <taxon>Candidatus Wolfeibacteriota</taxon>
    </lineage>
</organism>
<dbReference type="Pfam" id="PF02518">
    <property type="entry name" value="HATPase_c"/>
    <property type="match status" value="1"/>
</dbReference>
<keyword evidence="6 10" id="KW-0418">Kinase</keyword>
<dbReference type="InterPro" id="IPR005467">
    <property type="entry name" value="His_kinase_dom"/>
</dbReference>
<evidence type="ECO:0000256" key="4">
    <source>
        <dbReference type="ARBA" id="ARBA00022679"/>
    </source>
</evidence>
<dbReference type="Gene3D" id="1.10.287.130">
    <property type="match status" value="1"/>
</dbReference>
<dbReference type="SMART" id="SM00387">
    <property type="entry name" value="HATPase_c"/>
    <property type="match status" value="1"/>
</dbReference>
<protein>
    <recommendedName>
        <fullName evidence="2">histidine kinase</fullName>
        <ecNumber evidence="2">2.7.13.3</ecNumber>
    </recommendedName>
</protein>
<dbReference type="SUPFAM" id="SSF47384">
    <property type="entry name" value="Homodimeric domain of signal transducing histidine kinase"/>
    <property type="match status" value="1"/>
</dbReference>
<dbReference type="PANTHER" id="PTHR43065:SF10">
    <property type="entry name" value="PEROXIDE STRESS-ACTIVATED HISTIDINE KINASE MAK3"/>
    <property type="match status" value="1"/>
</dbReference>